<protein>
    <submittedName>
        <fullName evidence="2">Uncharacterized protein</fullName>
    </submittedName>
</protein>
<dbReference type="Proteomes" id="UP000670947">
    <property type="component" value="Unassembled WGS sequence"/>
</dbReference>
<name>A0ABS3WKX2_9BACL</name>
<sequence>MNKELTPFYCLGCRAFPDREEAAQTFRTGFYRVIHPLGMCRSCAAGQAKSVAEGTYGHRAGGTDGKQGTAPFRFEPPAPDRRETRDPAATAAMVVA</sequence>
<dbReference type="EMBL" id="JAGGDJ010000087">
    <property type="protein sequence ID" value="MBO7748947.1"/>
    <property type="molecule type" value="Genomic_DNA"/>
</dbReference>
<comment type="caution">
    <text evidence="2">The sequence shown here is derived from an EMBL/GenBank/DDBJ whole genome shotgun (WGS) entry which is preliminary data.</text>
</comment>
<accession>A0ABS3WKX2</accession>
<keyword evidence="3" id="KW-1185">Reference proteome</keyword>
<organism evidence="2 3">
    <name type="scientific">Paenibacillus artemisiicola</name>
    <dbReference type="NCBI Taxonomy" id="1172618"/>
    <lineage>
        <taxon>Bacteria</taxon>
        <taxon>Bacillati</taxon>
        <taxon>Bacillota</taxon>
        <taxon>Bacilli</taxon>
        <taxon>Bacillales</taxon>
        <taxon>Paenibacillaceae</taxon>
        <taxon>Paenibacillus</taxon>
    </lineage>
</organism>
<evidence type="ECO:0000313" key="3">
    <source>
        <dbReference type="Proteomes" id="UP000670947"/>
    </source>
</evidence>
<reference evidence="2 3" key="1">
    <citation type="submission" date="2021-03" db="EMBL/GenBank/DDBJ databases">
        <title>Paenibacillus artemisicola MWE-103 whole genome sequence.</title>
        <authorList>
            <person name="Ham Y.J."/>
        </authorList>
    </citation>
    <scope>NUCLEOTIDE SEQUENCE [LARGE SCALE GENOMIC DNA]</scope>
    <source>
        <strain evidence="2 3">MWE-103</strain>
    </source>
</reference>
<proteinExistence type="predicted"/>
<feature type="region of interest" description="Disordered" evidence="1">
    <location>
        <begin position="55"/>
        <end position="96"/>
    </location>
</feature>
<evidence type="ECO:0000256" key="1">
    <source>
        <dbReference type="SAM" id="MobiDB-lite"/>
    </source>
</evidence>
<evidence type="ECO:0000313" key="2">
    <source>
        <dbReference type="EMBL" id="MBO7748947.1"/>
    </source>
</evidence>
<dbReference type="RefSeq" id="WP_208851461.1">
    <property type="nucleotide sequence ID" value="NZ_JAGGDJ010000087.1"/>
</dbReference>
<gene>
    <name evidence="2" type="ORF">I8J29_32770</name>
</gene>